<dbReference type="InterPro" id="IPR037185">
    <property type="entry name" value="EmrE-like"/>
</dbReference>
<evidence type="ECO:0000256" key="5">
    <source>
        <dbReference type="ARBA" id="ARBA00023136"/>
    </source>
</evidence>
<dbReference type="PANTHER" id="PTHR42920:SF5">
    <property type="entry name" value="EAMA DOMAIN-CONTAINING PROTEIN"/>
    <property type="match status" value="1"/>
</dbReference>
<feature type="transmembrane region" description="Helical" evidence="6">
    <location>
        <begin position="120"/>
        <end position="141"/>
    </location>
</feature>
<organism evidence="8 9">
    <name type="scientific">Marinomonas transparens</name>
    <dbReference type="NCBI Taxonomy" id="2795388"/>
    <lineage>
        <taxon>Bacteria</taxon>
        <taxon>Pseudomonadati</taxon>
        <taxon>Pseudomonadota</taxon>
        <taxon>Gammaproteobacteria</taxon>
        <taxon>Oceanospirillales</taxon>
        <taxon>Oceanospirillaceae</taxon>
        <taxon>Marinomonas</taxon>
    </lineage>
</organism>
<feature type="transmembrane region" description="Helical" evidence="6">
    <location>
        <begin position="63"/>
        <end position="82"/>
    </location>
</feature>
<comment type="caution">
    <text evidence="8">The sequence shown here is derived from an EMBL/GenBank/DDBJ whole genome shotgun (WGS) entry which is preliminary data.</text>
</comment>
<feature type="transmembrane region" description="Helical" evidence="6">
    <location>
        <begin position="147"/>
        <end position="166"/>
    </location>
</feature>
<dbReference type="Pfam" id="PF00892">
    <property type="entry name" value="EamA"/>
    <property type="match status" value="2"/>
</dbReference>
<dbReference type="RefSeq" id="WP_199470026.1">
    <property type="nucleotide sequence ID" value="NZ_JAEMNX010000028.1"/>
</dbReference>
<evidence type="ECO:0000256" key="4">
    <source>
        <dbReference type="ARBA" id="ARBA00022989"/>
    </source>
</evidence>
<evidence type="ECO:0000313" key="8">
    <source>
        <dbReference type="EMBL" id="MBJ7539632.1"/>
    </source>
</evidence>
<feature type="domain" description="EamA" evidence="7">
    <location>
        <begin position="5"/>
        <end position="135"/>
    </location>
</feature>
<evidence type="ECO:0000256" key="6">
    <source>
        <dbReference type="SAM" id="Phobius"/>
    </source>
</evidence>
<dbReference type="EMBL" id="JAEMNX010000028">
    <property type="protein sequence ID" value="MBJ7539632.1"/>
    <property type="molecule type" value="Genomic_DNA"/>
</dbReference>
<feature type="transmembrane region" description="Helical" evidence="6">
    <location>
        <begin position="173"/>
        <end position="192"/>
    </location>
</feature>
<accession>A0A934N3F1</accession>
<proteinExistence type="predicted"/>
<dbReference type="PANTHER" id="PTHR42920">
    <property type="entry name" value="OS03G0707200 PROTEIN-RELATED"/>
    <property type="match status" value="1"/>
</dbReference>
<reference evidence="8" key="1">
    <citation type="submission" date="2020-12" db="EMBL/GenBank/DDBJ databases">
        <title>Marinomonas arctica sp. nov., a psychrotolerant bacterium isolated from the Arctic.</title>
        <authorList>
            <person name="Zhang Y."/>
        </authorList>
    </citation>
    <scope>NUCLEOTIDE SEQUENCE</scope>
    <source>
        <strain evidence="8">C1424</strain>
    </source>
</reference>
<name>A0A934N3F1_9GAMM</name>
<keyword evidence="2" id="KW-1003">Cell membrane</keyword>
<feature type="transmembrane region" description="Helical" evidence="6">
    <location>
        <begin position="94"/>
        <end position="113"/>
    </location>
</feature>
<evidence type="ECO:0000256" key="3">
    <source>
        <dbReference type="ARBA" id="ARBA00022692"/>
    </source>
</evidence>
<feature type="domain" description="EamA" evidence="7">
    <location>
        <begin position="144"/>
        <end position="276"/>
    </location>
</feature>
<comment type="subcellular location">
    <subcellularLocation>
        <location evidence="1">Cell membrane</location>
        <topology evidence="1">Multi-pass membrane protein</topology>
    </subcellularLocation>
</comment>
<keyword evidence="9" id="KW-1185">Reference proteome</keyword>
<keyword evidence="5 6" id="KW-0472">Membrane</keyword>
<evidence type="ECO:0000259" key="7">
    <source>
        <dbReference type="Pfam" id="PF00892"/>
    </source>
</evidence>
<dbReference type="AlphaFoldDB" id="A0A934N3F1"/>
<evidence type="ECO:0000256" key="2">
    <source>
        <dbReference type="ARBA" id="ARBA00022475"/>
    </source>
</evidence>
<evidence type="ECO:0000313" key="9">
    <source>
        <dbReference type="Proteomes" id="UP000628710"/>
    </source>
</evidence>
<dbReference type="InterPro" id="IPR000620">
    <property type="entry name" value="EamA_dom"/>
</dbReference>
<keyword evidence="4 6" id="KW-1133">Transmembrane helix</keyword>
<keyword evidence="3 6" id="KW-0812">Transmembrane</keyword>
<gene>
    <name evidence="8" type="ORF">I8J31_18300</name>
</gene>
<dbReference type="GO" id="GO:0005886">
    <property type="term" value="C:plasma membrane"/>
    <property type="evidence" value="ECO:0007669"/>
    <property type="project" value="UniProtKB-SubCell"/>
</dbReference>
<dbReference type="InterPro" id="IPR051258">
    <property type="entry name" value="Diverse_Substrate_Transporter"/>
</dbReference>
<feature type="transmembrane region" description="Helical" evidence="6">
    <location>
        <begin position="204"/>
        <end position="223"/>
    </location>
</feature>
<sequence>MSISHLLLWLTAAIWGFAFVAQSAGMDSLGPHSFNAARFLLATLSLLPLLLIFKVRKAQNKRLLWLGGLAAGCCLFLGFTFQQMGLQYTTAGNAGFITSMYIVFVPILGLLLGHKTEKSTWLGVGFALVGLYCLTIGPNLSINKGDAMQLIGTLFWTGHVLVIGYLSRHVAAIPLSIVQFSVATILATITAFTIETPTLENIQLAWWPLIYTGIAASGIACTLQTLGQRRVSPSISALILSSEAIFAALGGWLLIDENLSSRALLGCSLIMTGMIISQWPRQPKPVLEKTEALIN</sequence>
<dbReference type="SUPFAM" id="SSF103481">
    <property type="entry name" value="Multidrug resistance efflux transporter EmrE"/>
    <property type="match status" value="2"/>
</dbReference>
<dbReference type="Proteomes" id="UP000628710">
    <property type="component" value="Unassembled WGS sequence"/>
</dbReference>
<feature type="transmembrane region" description="Helical" evidence="6">
    <location>
        <begin position="33"/>
        <end position="51"/>
    </location>
</feature>
<feature type="transmembrane region" description="Helical" evidence="6">
    <location>
        <begin position="235"/>
        <end position="255"/>
    </location>
</feature>
<evidence type="ECO:0000256" key="1">
    <source>
        <dbReference type="ARBA" id="ARBA00004651"/>
    </source>
</evidence>
<protein>
    <submittedName>
        <fullName evidence="8">DMT family transporter</fullName>
    </submittedName>
</protein>